<dbReference type="STRING" id="7070.A0A139WK66"/>
<accession>A0A139WK66</accession>
<reference evidence="2 3" key="2">
    <citation type="journal article" date="2010" name="Nucleic Acids Res.">
        <title>BeetleBase in 2010: revisions to provide comprehensive genomic information for Tribolium castaneum.</title>
        <authorList>
            <person name="Kim H.S."/>
            <person name="Murphy T."/>
            <person name="Xia J."/>
            <person name="Caragea D."/>
            <person name="Park Y."/>
            <person name="Beeman R.W."/>
            <person name="Lorenzen M.D."/>
            <person name="Butcher S."/>
            <person name="Manak J.R."/>
            <person name="Brown S.J."/>
        </authorList>
    </citation>
    <scope>GENOME REANNOTATION</scope>
    <source>
        <strain evidence="2 3">Georgia GA2</strain>
    </source>
</reference>
<dbReference type="EMBL" id="KQ971331">
    <property type="protein sequence ID" value="KYB28294.1"/>
    <property type="molecule type" value="Genomic_DNA"/>
</dbReference>
<dbReference type="AlphaFoldDB" id="A0A139WK66"/>
<name>A0A139WK66_TRICA</name>
<feature type="transmembrane region" description="Helical" evidence="1">
    <location>
        <begin position="85"/>
        <end position="109"/>
    </location>
</feature>
<keyword evidence="3" id="KW-1185">Reference proteome</keyword>
<evidence type="ECO:0000313" key="2">
    <source>
        <dbReference type="EMBL" id="KYB28294.1"/>
    </source>
</evidence>
<organism evidence="2 3">
    <name type="scientific">Tribolium castaneum</name>
    <name type="common">Red flour beetle</name>
    <dbReference type="NCBI Taxonomy" id="7070"/>
    <lineage>
        <taxon>Eukaryota</taxon>
        <taxon>Metazoa</taxon>
        <taxon>Ecdysozoa</taxon>
        <taxon>Arthropoda</taxon>
        <taxon>Hexapoda</taxon>
        <taxon>Insecta</taxon>
        <taxon>Pterygota</taxon>
        <taxon>Neoptera</taxon>
        <taxon>Endopterygota</taxon>
        <taxon>Coleoptera</taxon>
        <taxon>Polyphaga</taxon>
        <taxon>Cucujiformia</taxon>
        <taxon>Tenebrionidae</taxon>
        <taxon>Tenebrionidae incertae sedis</taxon>
        <taxon>Tribolium</taxon>
    </lineage>
</organism>
<feature type="transmembrane region" description="Helical" evidence="1">
    <location>
        <begin position="21"/>
        <end position="46"/>
    </location>
</feature>
<protein>
    <submittedName>
        <fullName evidence="2">Uncharacterized protein</fullName>
    </submittedName>
</protein>
<dbReference type="Proteomes" id="UP000007266">
    <property type="component" value="Linkage group 3"/>
</dbReference>
<reference evidence="2 3" key="1">
    <citation type="journal article" date="2008" name="Nature">
        <title>The genome of the model beetle and pest Tribolium castaneum.</title>
        <authorList>
            <consortium name="Tribolium Genome Sequencing Consortium"/>
            <person name="Richards S."/>
            <person name="Gibbs R.A."/>
            <person name="Weinstock G.M."/>
            <person name="Brown S.J."/>
            <person name="Denell R."/>
            <person name="Beeman R.W."/>
            <person name="Gibbs R."/>
            <person name="Beeman R.W."/>
            <person name="Brown S.J."/>
            <person name="Bucher G."/>
            <person name="Friedrich M."/>
            <person name="Grimmelikhuijzen C.J."/>
            <person name="Klingler M."/>
            <person name="Lorenzen M."/>
            <person name="Richards S."/>
            <person name="Roth S."/>
            <person name="Schroder R."/>
            <person name="Tautz D."/>
            <person name="Zdobnov E.M."/>
            <person name="Muzny D."/>
            <person name="Gibbs R.A."/>
            <person name="Weinstock G.M."/>
            <person name="Attaway T."/>
            <person name="Bell S."/>
            <person name="Buhay C.J."/>
            <person name="Chandrabose M.N."/>
            <person name="Chavez D."/>
            <person name="Clerk-Blankenburg K.P."/>
            <person name="Cree A."/>
            <person name="Dao M."/>
            <person name="Davis C."/>
            <person name="Chacko J."/>
            <person name="Dinh H."/>
            <person name="Dugan-Rocha S."/>
            <person name="Fowler G."/>
            <person name="Garner T.T."/>
            <person name="Garnes J."/>
            <person name="Gnirke A."/>
            <person name="Hawes A."/>
            <person name="Hernandez J."/>
            <person name="Hines S."/>
            <person name="Holder M."/>
            <person name="Hume J."/>
            <person name="Jhangiani S.N."/>
            <person name="Joshi V."/>
            <person name="Khan Z.M."/>
            <person name="Jackson L."/>
            <person name="Kovar C."/>
            <person name="Kowis A."/>
            <person name="Lee S."/>
            <person name="Lewis L.R."/>
            <person name="Margolis J."/>
            <person name="Morgan M."/>
            <person name="Nazareth L.V."/>
            <person name="Nguyen N."/>
            <person name="Okwuonu G."/>
            <person name="Parker D."/>
            <person name="Richards S."/>
            <person name="Ruiz S.J."/>
            <person name="Santibanez J."/>
            <person name="Savard J."/>
            <person name="Scherer S.E."/>
            <person name="Schneider B."/>
            <person name="Sodergren E."/>
            <person name="Tautz D."/>
            <person name="Vattahil S."/>
            <person name="Villasana D."/>
            <person name="White C.S."/>
            <person name="Wright R."/>
            <person name="Park Y."/>
            <person name="Beeman R.W."/>
            <person name="Lord J."/>
            <person name="Oppert B."/>
            <person name="Lorenzen M."/>
            <person name="Brown S."/>
            <person name="Wang L."/>
            <person name="Savard J."/>
            <person name="Tautz D."/>
            <person name="Richards S."/>
            <person name="Weinstock G."/>
            <person name="Gibbs R.A."/>
            <person name="Liu Y."/>
            <person name="Worley K."/>
            <person name="Weinstock G."/>
            <person name="Elsik C.G."/>
            <person name="Reese J.T."/>
            <person name="Elhaik E."/>
            <person name="Landan G."/>
            <person name="Graur D."/>
            <person name="Arensburger P."/>
            <person name="Atkinson P."/>
            <person name="Beeman R.W."/>
            <person name="Beidler J."/>
            <person name="Brown S.J."/>
            <person name="Demuth J.P."/>
            <person name="Drury D.W."/>
            <person name="Du Y.Z."/>
            <person name="Fujiwara H."/>
            <person name="Lorenzen M."/>
            <person name="Maselli V."/>
            <person name="Osanai M."/>
            <person name="Park Y."/>
            <person name="Robertson H.M."/>
            <person name="Tu Z."/>
            <person name="Wang J.J."/>
            <person name="Wang S."/>
            <person name="Richards S."/>
            <person name="Song H."/>
            <person name="Zhang L."/>
            <person name="Sodergren E."/>
            <person name="Werner D."/>
            <person name="Stanke M."/>
            <person name="Morgenstern B."/>
            <person name="Solovyev V."/>
            <person name="Kosarev P."/>
            <person name="Brown G."/>
            <person name="Chen H.C."/>
            <person name="Ermolaeva O."/>
            <person name="Hlavina W."/>
            <person name="Kapustin Y."/>
            <person name="Kiryutin B."/>
            <person name="Kitts P."/>
            <person name="Maglott D."/>
            <person name="Pruitt K."/>
            <person name="Sapojnikov V."/>
            <person name="Souvorov A."/>
            <person name="Mackey A.J."/>
            <person name="Waterhouse R.M."/>
            <person name="Wyder S."/>
            <person name="Zdobnov E.M."/>
            <person name="Zdobnov E.M."/>
            <person name="Wyder S."/>
            <person name="Kriventseva E.V."/>
            <person name="Kadowaki T."/>
            <person name="Bork P."/>
            <person name="Aranda M."/>
            <person name="Bao R."/>
            <person name="Beermann A."/>
            <person name="Berns N."/>
            <person name="Bolognesi R."/>
            <person name="Bonneton F."/>
            <person name="Bopp D."/>
            <person name="Brown S.J."/>
            <person name="Bucher G."/>
            <person name="Butts T."/>
            <person name="Chaumot A."/>
            <person name="Denell R.E."/>
            <person name="Ferrier D.E."/>
            <person name="Friedrich M."/>
            <person name="Gordon C.M."/>
            <person name="Jindra M."/>
            <person name="Klingler M."/>
            <person name="Lan Q."/>
            <person name="Lattorff H.M."/>
            <person name="Laudet V."/>
            <person name="von Levetsow C."/>
            <person name="Liu Z."/>
            <person name="Lutz R."/>
            <person name="Lynch J.A."/>
            <person name="da Fonseca R.N."/>
            <person name="Posnien N."/>
            <person name="Reuter R."/>
            <person name="Roth S."/>
            <person name="Savard J."/>
            <person name="Schinko J.B."/>
            <person name="Schmitt C."/>
            <person name="Schoppmeier M."/>
            <person name="Schroder R."/>
            <person name="Shippy T.D."/>
            <person name="Simonnet F."/>
            <person name="Marques-Souza H."/>
            <person name="Tautz D."/>
            <person name="Tomoyasu Y."/>
            <person name="Trauner J."/>
            <person name="Van der Zee M."/>
            <person name="Vervoort M."/>
            <person name="Wittkopp N."/>
            <person name="Wimmer E.A."/>
            <person name="Yang X."/>
            <person name="Jones A.K."/>
            <person name="Sattelle D.B."/>
            <person name="Ebert P.R."/>
            <person name="Nelson D."/>
            <person name="Scott J.G."/>
            <person name="Beeman R.W."/>
            <person name="Muthukrishnan S."/>
            <person name="Kramer K.J."/>
            <person name="Arakane Y."/>
            <person name="Beeman R.W."/>
            <person name="Zhu Q."/>
            <person name="Hogenkamp D."/>
            <person name="Dixit R."/>
            <person name="Oppert B."/>
            <person name="Jiang H."/>
            <person name="Zou Z."/>
            <person name="Marshall J."/>
            <person name="Elpidina E."/>
            <person name="Vinokurov K."/>
            <person name="Oppert C."/>
            <person name="Zou Z."/>
            <person name="Evans J."/>
            <person name="Lu Z."/>
            <person name="Zhao P."/>
            <person name="Sumathipala N."/>
            <person name="Altincicek B."/>
            <person name="Vilcinskas A."/>
            <person name="Williams M."/>
            <person name="Hultmark D."/>
            <person name="Hetru C."/>
            <person name="Jiang H."/>
            <person name="Grimmelikhuijzen C.J."/>
            <person name="Hauser F."/>
            <person name="Cazzamali G."/>
            <person name="Williamson M."/>
            <person name="Park Y."/>
            <person name="Li B."/>
            <person name="Tanaka Y."/>
            <person name="Predel R."/>
            <person name="Neupert S."/>
            <person name="Schachtner J."/>
            <person name="Verleyen P."/>
            <person name="Raible F."/>
            <person name="Bork P."/>
            <person name="Friedrich M."/>
            <person name="Walden K.K."/>
            <person name="Robertson H.M."/>
            <person name="Angeli S."/>
            <person name="Foret S."/>
            <person name="Bucher G."/>
            <person name="Schuetz S."/>
            <person name="Maleszka R."/>
            <person name="Wimmer E.A."/>
            <person name="Beeman R.W."/>
            <person name="Lorenzen M."/>
            <person name="Tomoyasu Y."/>
            <person name="Miller S.C."/>
            <person name="Grossmann D."/>
            <person name="Bucher G."/>
        </authorList>
    </citation>
    <scope>NUCLEOTIDE SEQUENCE [LARGE SCALE GENOMIC DNA]</scope>
    <source>
        <strain evidence="2 3">Georgia GA2</strain>
    </source>
</reference>
<gene>
    <name evidence="2" type="primary">AUGUSTUS-3.0.2_32636</name>
    <name evidence="2" type="ORF">TcasGA2_TC032636</name>
</gene>
<feature type="transmembrane region" description="Helical" evidence="1">
    <location>
        <begin position="156"/>
        <end position="187"/>
    </location>
</feature>
<evidence type="ECO:0000313" key="3">
    <source>
        <dbReference type="Proteomes" id="UP000007266"/>
    </source>
</evidence>
<sequence>MNGNNKTIINKSLAKPLAVTAGLLGLIQGIAWTTLSVLCICCYTGSIQLDKNASSAEYYRVIYVIFLHEPNKTTNSELLIQPKEFLIFMCFYAAFSAIWLCISGAVIWAMIHNKWQLTKCLFGGWSTTAFIISLVDIILTSLLGRDYARIENTSDLLTLVCYGIVMSLACRGYVLWVVNVVFAVVFLKFTIKIVLKENQGSAMPIIHGYESNNNPPWFNDSDKDLWSSPAKAEDTIIKFHKERVLFPASVSQQDDITRILCEFFGTSLKIRPILSLQK</sequence>
<keyword evidence="1" id="KW-1133">Transmembrane helix</keyword>
<dbReference type="InParanoid" id="A0A139WK66"/>
<keyword evidence="1" id="KW-0812">Transmembrane</keyword>
<feature type="transmembrane region" description="Helical" evidence="1">
    <location>
        <begin position="121"/>
        <end position="144"/>
    </location>
</feature>
<evidence type="ECO:0000256" key="1">
    <source>
        <dbReference type="SAM" id="Phobius"/>
    </source>
</evidence>
<keyword evidence="1" id="KW-0472">Membrane</keyword>
<proteinExistence type="predicted"/>